<dbReference type="CDD" id="cd00078">
    <property type="entry name" value="HECTc"/>
    <property type="match status" value="1"/>
</dbReference>
<dbReference type="InterPro" id="IPR000569">
    <property type="entry name" value="HECT_dom"/>
</dbReference>
<dbReference type="Proteomes" id="UP000027222">
    <property type="component" value="Unassembled WGS sequence"/>
</dbReference>
<feature type="domain" description="HECT" evidence="6">
    <location>
        <begin position="663"/>
        <end position="999"/>
    </location>
</feature>
<evidence type="ECO:0000256" key="2">
    <source>
        <dbReference type="ARBA" id="ARBA00012485"/>
    </source>
</evidence>
<evidence type="ECO:0000256" key="4">
    <source>
        <dbReference type="ARBA" id="ARBA00022786"/>
    </source>
</evidence>
<dbReference type="FunFam" id="3.30.2160.10:FF:000002">
    <property type="entry name" value="Putative Ubiquitin-protein ligase E3C"/>
    <property type="match status" value="1"/>
</dbReference>
<keyword evidence="4 5" id="KW-0833">Ubl conjugation pathway</keyword>
<dbReference type="GO" id="GO:0000209">
    <property type="term" value="P:protein polyubiquitination"/>
    <property type="evidence" value="ECO:0007669"/>
    <property type="project" value="InterPro"/>
</dbReference>
<dbReference type="STRING" id="685588.A0A067SBC4"/>
<dbReference type="SMART" id="SM00119">
    <property type="entry name" value="HECTc"/>
    <property type="match status" value="1"/>
</dbReference>
<dbReference type="GO" id="GO:0061630">
    <property type="term" value="F:ubiquitin protein ligase activity"/>
    <property type="evidence" value="ECO:0007669"/>
    <property type="project" value="UniProtKB-EC"/>
</dbReference>
<comment type="catalytic activity">
    <reaction evidence="1">
        <text>S-ubiquitinyl-[E2 ubiquitin-conjugating enzyme]-L-cysteine + [acceptor protein]-L-lysine = [E2 ubiquitin-conjugating enzyme]-L-cysteine + N(6)-ubiquitinyl-[acceptor protein]-L-lysine.</text>
        <dbReference type="EC" id="2.3.2.26"/>
    </reaction>
</comment>
<evidence type="ECO:0000256" key="3">
    <source>
        <dbReference type="ARBA" id="ARBA00022679"/>
    </source>
</evidence>
<evidence type="ECO:0000259" key="6">
    <source>
        <dbReference type="PROSITE" id="PS50237"/>
    </source>
</evidence>
<comment type="caution">
    <text evidence="5">Lacks conserved residue(s) required for the propagation of feature annotation.</text>
</comment>
<dbReference type="SUPFAM" id="SSF56204">
    <property type="entry name" value="Hect, E3 ligase catalytic domain"/>
    <property type="match status" value="1"/>
</dbReference>
<dbReference type="Gene3D" id="3.30.2160.10">
    <property type="entry name" value="Hect, E3 ligase catalytic domain"/>
    <property type="match status" value="1"/>
</dbReference>
<evidence type="ECO:0000256" key="5">
    <source>
        <dbReference type="PROSITE-ProRule" id="PRU00104"/>
    </source>
</evidence>
<keyword evidence="8" id="KW-1185">Reference proteome</keyword>
<dbReference type="InterPro" id="IPR044611">
    <property type="entry name" value="E3A/B/C-like"/>
</dbReference>
<dbReference type="Pfam" id="PF00632">
    <property type="entry name" value="HECT"/>
    <property type="match status" value="1"/>
</dbReference>
<dbReference type="Gene3D" id="3.30.2410.10">
    <property type="entry name" value="Hect, E3 ligase catalytic domain"/>
    <property type="match status" value="1"/>
</dbReference>
<name>A0A067SBC4_GALM3</name>
<keyword evidence="3" id="KW-0808">Transferase</keyword>
<protein>
    <recommendedName>
        <fullName evidence="2">HECT-type E3 ubiquitin transferase</fullName>
        <ecNumber evidence="2">2.3.2.26</ecNumber>
    </recommendedName>
</protein>
<dbReference type="OrthoDB" id="8068875at2759"/>
<dbReference type="PANTHER" id="PTHR45700:SF2">
    <property type="entry name" value="UBIQUITIN-PROTEIN LIGASE E3C"/>
    <property type="match status" value="1"/>
</dbReference>
<accession>A0A067SBC4</accession>
<reference evidence="8" key="1">
    <citation type="journal article" date="2014" name="Proc. Natl. Acad. Sci. U.S.A.">
        <title>Extensive sampling of basidiomycete genomes demonstrates inadequacy of the white-rot/brown-rot paradigm for wood decay fungi.</title>
        <authorList>
            <person name="Riley R."/>
            <person name="Salamov A.A."/>
            <person name="Brown D.W."/>
            <person name="Nagy L.G."/>
            <person name="Floudas D."/>
            <person name="Held B.W."/>
            <person name="Levasseur A."/>
            <person name="Lombard V."/>
            <person name="Morin E."/>
            <person name="Otillar R."/>
            <person name="Lindquist E.A."/>
            <person name="Sun H."/>
            <person name="LaButti K.M."/>
            <person name="Schmutz J."/>
            <person name="Jabbour D."/>
            <person name="Luo H."/>
            <person name="Baker S.E."/>
            <person name="Pisabarro A.G."/>
            <person name="Walton J.D."/>
            <person name="Blanchette R.A."/>
            <person name="Henrissat B."/>
            <person name="Martin F."/>
            <person name="Cullen D."/>
            <person name="Hibbett D.S."/>
            <person name="Grigoriev I.V."/>
        </authorList>
    </citation>
    <scope>NUCLEOTIDE SEQUENCE [LARGE SCALE GENOMIC DNA]</scope>
    <source>
        <strain evidence="8">CBS 339.88</strain>
    </source>
</reference>
<dbReference type="PROSITE" id="PS50237">
    <property type="entry name" value="HECT"/>
    <property type="match status" value="1"/>
</dbReference>
<dbReference type="GO" id="GO:0006511">
    <property type="term" value="P:ubiquitin-dependent protein catabolic process"/>
    <property type="evidence" value="ECO:0007669"/>
    <property type="project" value="TreeGrafter"/>
</dbReference>
<gene>
    <name evidence="7" type="ORF">GALMADRAFT_161130</name>
</gene>
<proteinExistence type="predicted"/>
<dbReference type="AlphaFoldDB" id="A0A067SBC4"/>
<organism evidence="7 8">
    <name type="scientific">Galerina marginata (strain CBS 339.88)</name>
    <dbReference type="NCBI Taxonomy" id="685588"/>
    <lineage>
        <taxon>Eukaryota</taxon>
        <taxon>Fungi</taxon>
        <taxon>Dikarya</taxon>
        <taxon>Basidiomycota</taxon>
        <taxon>Agaricomycotina</taxon>
        <taxon>Agaricomycetes</taxon>
        <taxon>Agaricomycetidae</taxon>
        <taxon>Agaricales</taxon>
        <taxon>Agaricineae</taxon>
        <taxon>Strophariaceae</taxon>
        <taxon>Galerina</taxon>
    </lineage>
</organism>
<dbReference type="HOGENOM" id="CLU_002173_2_4_1"/>
<sequence length="999" mass="113649">MPHYSWFTPLDETQKSEKAAKIQMWWRRMLAVRAAKKPLRTIFEGDVTGLTGLRCLLLIGAHDDVLGTWARAMIQLGPEAILDRALGEQGTSWLVLIRKAAFLLVQSLADAPESPNAAAYLDILMVLLSKERAVASPGAQGIAFCQAITAYLMKKEFYGLLRKSISKLPIETSTSLHSFLTLCTLPLLTYPESSPQYTKIYVDIFVRILSLPLLPNRLPPDIPSPFISYFLLTHLDKLADPISSMDHKLSPIFSPDLAANLFMFVSPHYETLSPAVFASYLQLSTKLINMFNSWSWLPSSSSESGSEEEPQAKPVDYDSDFSDGYSDYGNSQLDDDYFPDRLEVIDESIKWLAKIATSQHITKLMDYTQSQAILLPHLAAYLFTVTATWPSSQQEIQSIVLASSSGRLVGRLYRTVVRKSPLGQDEDSMNIYQSASAIHWPPLIFLADIYSQALRTMDEEVFFGTAPMHRGSNPLSLGEVATFSAQLLNIVFSLHWQDSDYLNCVDSDSEDERCMHVSSDVYCSWTALKVKLLRCLLRIHARDSRQPFLFLGHWLLRSRLDMNSFVDAAVISDQRSSWTSSQMQSDVTRYHREFVPPPQLSILKTIPFAIPFEVRVAIFQHLIVNDRTSHGSSEQLNALGHDPRAKVKIRRSVLARDGFDRLDRVDLKAPLQIVITDEFGQEEEGIDGGSQFKEFFTSFWQQVLHMYPGLWLKTKRGELYPTLHGSASEGHILDWYWFIGRMIGKAMYEGILVGVTFANFFLSKWLGRRSYFDDLISLDPGLHRRLLSHKHSRKNIEDLSLYFTIATEQSGVAKTVDLIPNGSEIAVTKENRLRYINLSARYRLNVQLKRQSEAFLEGLSQLIQPKWLKMFNPRELQILIGGTFAPTDLDDLRRHTNYGGIYHNGHETIIHFWRVVNSFHQWQKHTLLRFVTSCSRSHALGFKELVPNFSIRDDGPDEDRLPTSSTSVNLLKLPMYKSERQLREMLLEAVIFRAGFDSS</sequence>
<evidence type="ECO:0000313" key="8">
    <source>
        <dbReference type="Proteomes" id="UP000027222"/>
    </source>
</evidence>
<dbReference type="InterPro" id="IPR035983">
    <property type="entry name" value="Hect_E3_ubiquitin_ligase"/>
</dbReference>
<evidence type="ECO:0000313" key="7">
    <source>
        <dbReference type="EMBL" id="KDR68225.1"/>
    </source>
</evidence>
<dbReference type="Gene3D" id="3.90.1750.10">
    <property type="entry name" value="Hect, E3 ligase catalytic domains"/>
    <property type="match status" value="1"/>
</dbReference>
<dbReference type="EC" id="2.3.2.26" evidence="2"/>
<dbReference type="EMBL" id="KL142409">
    <property type="protein sequence ID" value="KDR68225.1"/>
    <property type="molecule type" value="Genomic_DNA"/>
</dbReference>
<dbReference type="FunFam" id="3.30.2410.10:FF:000011">
    <property type="entry name" value="Putative Ubiquitin-protein ligase E3C"/>
    <property type="match status" value="1"/>
</dbReference>
<dbReference type="PANTHER" id="PTHR45700">
    <property type="entry name" value="UBIQUITIN-PROTEIN LIGASE E3C"/>
    <property type="match status" value="1"/>
</dbReference>
<evidence type="ECO:0000256" key="1">
    <source>
        <dbReference type="ARBA" id="ARBA00000885"/>
    </source>
</evidence>